<organism evidence="2 3">
    <name type="scientific">Dictyobacter formicarum</name>
    <dbReference type="NCBI Taxonomy" id="2778368"/>
    <lineage>
        <taxon>Bacteria</taxon>
        <taxon>Bacillati</taxon>
        <taxon>Chloroflexota</taxon>
        <taxon>Ktedonobacteria</taxon>
        <taxon>Ktedonobacterales</taxon>
        <taxon>Dictyobacteraceae</taxon>
        <taxon>Dictyobacter</taxon>
    </lineage>
</organism>
<accession>A0ABQ3VQW8</accession>
<dbReference type="Proteomes" id="UP000635565">
    <property type="component" value="Unassembled WGS sequence"/>
</dbReference>
<evidence type="ECO:0000256" key="1">
    <source>
        <dbReference type="SAM" id="Phobius"/>
    </source>
</evidence>
<evidence type="ECO:0000313" key="2">
    <source>
        <dbReference type="EMBL" id="GHO88089.1"/>
    </source>
</evidence>
<keyword evidence="1" id="KW-0812">Transmembrane</keyword>
<sequence>MILPPGNCPACKRNDHVQKVPAIHRNSYSTRMGTQVTTSTSVTYDDKGNPTYTSFPQTTTVPVIRQTKLGALLAPPRRKTFPLPVGEKIILWLCPLPAIALYLSLLFFPSFMDGLLPADSSVASILLVILSTCSLSIALPVLLGILTHKVFFRQANKRRRELQQQEQERWYDLVRQWEQFCYCHRCDCVFSANTEEMAAPAHMQQLYRRC</sequence>
<feature type="transmembrane region" description="Helical" evidence="1">
    <location>
        <begin position="123"/>
        <end position="152"/>
    </location>
</feature>
<dbReference type="RefSeq" id="WP_201365667.1">
    <property type="nucleotide sequence ID" value="NZ_BNJJ01000021.1"/>
</dbReference>
<gene>
    <name evidence="2" type="ORF">KSZ_60950</name>
</gene>
<protein>
    <submittedName>
        <fullName evidence="2">Uncharacterized protein</fullName>
    </submittedName>
</protein>
<keyword evidence="3" id="KW-1185">Reference proteome</keyword>
<keyword evidence="1" id="KW-0472">Membrane</keyword>
<evidence type="ECO:0000313" key="3">
    <source>
        <dbReference type="Proteomes" id="UP000635565"/>
    </source>
</evidence>
<dbReference type="EMBL" id="BNJJ01000021">
    <property type="protein sequence ID" value="GHO88089.1"/>
    <property type="molecule type" value="Genomic_DNA"/>
</dbReference>
<keyword evidence="1" id="KW-1133">Transmembrane helix</keyword>
<feature type="transmembrane region" description="Helical" evidence="1">
    <location>
        <begin position="89"/>
        <end position="111"/>
    </location>
</feature>
<proteinExistence type="predicted"/>
<name>A0ABQ3VQW8_9CHLR</name>
<reference evidence="2 3" key="1">
    <citation type="journal article" date="2021" name="Int. J. Syst. Evol. Microbiol.">
        <title>Reticulibacter mediterranei gen. nov., sp. nov., within the new family Reticulibacteraceae fam. nov., and Ktedonospora formicarum gen. nov., sp. nov., Ktedonobacter robiniae sp. nov., Dictyobacter formicarum sp. nov. and Dictyobacter arantiisoli sp. nov., belonging to the class Ktedonobacteria.</title>
        <authorList>
            <person name="Yabe S."/>
            <person name="Zheng Y."/>
            <person name="Wang C.M."/>
            <person name="Sakai Y."/>
            <person name="Abe K."/>
            <person name="Yokota A."/>
            <person name="Donadio S."/>
            <person name="Cavaletti L."/>
            <person name="Monciardini P."/>
        </authorList>
    </citation>
    <scope>NUCLEOTIDE SEQUENCE [LARGE SCALE GENOMIC DNA]</scope>
    <source>
        <strain evidence="2 3">SOSP1-9</strain>
    </source>
</reference>
<comment type="caution">
    <text evidence="2">The sequence shown here is derived from an EMBL/GenBank/DDBJ whole genome shotgun (WGS) entry which is preliminary data.</text>
</comment>